<keyword evidence="1 2" id="KW-0238">DNA-binding</keyword>
<evidence type="ECO:0000256" key="2">
    <source>
        <dbReference type="PROSITE-ProRule" id="PRU00335"/>
    </source>
</evidence>
<dbReference type="Proteomes" id="UP001202922">
    <property type="component" value="Unassembled WGS sequence"/>
</dbReference>
<gene>
    <name evidence="4" type="ORF">L0M17_09690</name>
</gene>
<feature type="DNA-binding region" description="H-T-H motif" evidence="2">
    <location>
        <begin position="38"/>
        <end position="57"/>
    </location>
</feature>
<reference evidence="4 5" key="1">
    <citation type="submission" date="2022-03" db="EMBL/GenBank/DDBJ databases">
        <title>Sinomonas sp. isolated from a soil.</title>
        <authorList>
            <person name="Han J."/>
            <person name="Kim D.-U."/>
        </authorList>
    </citation>
    <scope>NUCLEOTIDE SEQUENCE [LARGE SCALE GENOMIC DNA]</scope>
    <source>
        <strain evidence="4 5">5-5</strain>
    </source>
</reference>
<organism evidence="4 5">
    <name type="scientific">Sinomonas terrae</name>
    <dbReference type="NCBI Taxonomy" id="2908838"/>
    <lineage>
        <taxon>Bacteria</taxon>
        <taxon>Bacillati</taxon>
        <taxon>Actinomycetota</taxon>
        <taxon>Actinomycetes</taxon>
        <taxon>Micrococcales</taxon>
        <taxon>Micrococcaceae</taxon>
        <taxon>Sinomonas</taxon>
    </lineage>
</organism>
<dbReference type="Gene3D" id="1.10.357.10">
    <property type="entry name" value="Tetracycline Repressor, domain 2"/>
    <property type="match status" value="1"/>
</dbReference>
<proteinExistence type="predicted"/>
<dbReference type="InterPro" id="IPR001647">
    <property type="entry name" value="HTH_TetR"/>
</dbReference>
<evidence type="ECO:0000256" key="1">
    <source>
        <dbReference type="ARBA" id="ARBA00023125"/>
    </source>
</evidence>
<dbReference type="Pfam" id="PF00440">
    <property type="entry name" value="TetR_N"/>
    <property type="match status" value="1"/>
</dbReference>
<dbReference type="SUPFAM" id="SSF46689">
    <property type="entry name" value="Homeodomain-like"/>
    <property type="match status" value="1"/>
</dbReference>
<name>A0ABS9U0N6_9MICC</name>
<protein>
    <submittedName>
        <fullName evidence="4">TetR/AcrR family transcriptional regulator</fullName>
    </submittedName>
</protein>
<evidence type="ECO:0000313" key="4">
    <source>
        <dbReference type="EMBL" id="MCH6470244.1"/>
    </source>
</evidence>
<dbReference type="EMBL" id="JAKZBV010000001">
    <property type="protein sequence ID" value="MCH6470244.1"/>
    <property type="molecule type" value="Genomic_DNA"/>
</dbReference>
<accession>A0ABS9U0N6</accession>
<sequence>MVRRDRHPRRRLDPEERREAILEAARLAFAEAPYDQVALSRVAADADASEALVLKYFGNKARLYTTVVEQAIEDLSARQREALAAIPPDATPGDRLRVALDVYFDHIASHPSGWAAPLLPVHSEPHEAAAVRAKARSEYVQRLRQLLAAPRGREYDYALRAFYGFLDAACLHWVGVGCPPADRGIIASAAIGALQGALGDIGSDQRAQTVEGPSASADTPY</sequence>
<comment type="caution">
    <text evidence="4">The sequence shown here is derived from an EMBL/GenBank/DDBJ whole genome shotgun (WGS) entry which is preliminary data.</text>
</comment>
<dbReference type="InterPro" id="IPR050109">
    <property type="entry name" value="HTH-type_TetR-like_transc_reg"/>
</dbReference>
<dbReference type="PANTHER" id="PTHR30328:SF54">
    <property type="entry name" value="HTH-TYPE TRANSCRIPTIONAL REPRESSOR SCO4008"/>
    <property type="match status" value="1"/>
</dbReference>
<dbReference type="PANTHER" id="PTHR30328">
    <property type="entry name" value="TRANSCRIPTIONAL REPRESSOR"/>
    <property type="match status" value="1"/>
</dbReference>
<keyword evidence="5" id="KW-1185">Reference proteome</keyword>
<dbReference type="PROSITE" id="PS50977">
    <property type="entry name" value="HTH_TETR_2"/>
    <property type="match status" value="1"/>
</dbReference>
<evidence type="ECO:0000313" key="5">
    <source>
        <dbReference type="Proteomes" id="UP001202922"/>
    </source>
</evidence>
<feature type="domain" description="HTH tetR-type" evidence="3">
    <location>
        <begin position="15"/>
        <end position="75"/>
    </location>
</feature>
<dbReference type="InterPro" id="IPR009057">
    <property type="entry name" value="Homeodomain-like_sf"/>
</dbReference>
<evidence type="ECO:0000259" key="3">
    <source>
        <dbReference type="PROSITE" id="PS50977"/>
    </source>
</evidence>
<dbReference type="RefSeq" id="WP_241053762.1">
    <property type="nucleotide sequence ID" value="NZ_JAKZBV010000001.1"/>
</dbReference>